<protein>
    <submittedName>
        <fullName evidence="4">Class I SAM-dependent methyltransferase</fullName>
        <ecNumber evidence="4">2.1.1.-</ecNumber>
    </submittedName>
</protein>
<evidence type="ECO:0000256" key="2">
    <source>
        <dbReference type="ARBA" id="ARBA00022679"/>
    </source>
</evidence>
<dbReference type="PROSITE" id="PS51682">
    <property type="entry name" value="SAM_OMT_I"/>
    <property type="match status" value="1"/>
</dbReference>
<accession>A0ABV7VB98</accession>
<dbReference type="SUPFAM" id="SSF53335">
    <property type="entry name" value="S-adenosyl-L-methionine-dependent methyltransferases"/>
    <property type="match status" value="1"/>
</dbReference>
<dbReference type="PANTHER" id="PTHR10509:SF14">
    <property type="entry name" value="CAFFEOYL-COA O-METHYLTRANSFERASE 3-RELATED"/>
    <property type="match status" value="1"/>
</dbReference>
<dbReference type="Pfam" id="PF01596">
    <property type="entry name" value="Methyltransf_3"/>
    <property type="match status" value="1"/>
</dbReference>
<name>A0ABV7VB98_9PROT</name>
<dbReference type="InterPro" id="IPR050362">
    <property type="entry name" value="Cation-dep_OMT"/>
</dbReference>
<keyword evidence="1 4" id="KW-0489">Methyltransferase</keyword>
<evidence type="ECO:0000313" key="4">
    <source>
        <dbReference type="EMBL" id="MFC3674735.1"/>
    </source>
</evidence>
<keyword evidence="2 4" id="KW-0808">Transferase</keyword>
<dbReference type="GO" id="GO:0032259">
    <property type="term" value="P:methylation"/>
    <property type="evidence" value="ECO:0007669"/>
    <property type="project" value="UniProtKB-KW"/>
</dbReference>
<dbReference type="InterPro" id="IPR029063">
    <property type="entry name" value="SAM-dependent_MTases_sf"/>
</dbReference>
<sequence>MTRSLGLDAPLYDYLLSVSPPEHPLLAELRQRTASLSGAGMQIGRDQGALFQILVKLTGARRCLEVGVFTGYSSLAVGLALPPDGQITACDINPKTTAIAQRFWKKASLADRIDLRIGPAGDTLDALIAGGAAGSYDFAFVDADKTGYAGYHEQVLTLLRPGGLVAYDNVLWGGSVIDDTDQSDDTVALRAFNAMLAADDRVQIAMLPIGDGVTLAVRR</sequence>
<keyword evidence="3" id="KW-0949">S-adenosyl-L-methionine</keyword>
<dbReference type="Proteomes" id="UP001595711">
    <property type="component" value="Unassembled WGS sequence"/>
</dbReference>
<dbReference type="RefSeq" id="WP_379722139.1">
    <property type="nucleotide sequence ID" value="NZ_JBHRYJ010000001.1"/>
</dbReference>
<proteinExistence type="predicted"/>
<evidence type="ECO:0000256" key="1">
    <source>
        <dbReference type="ARBA" id="ARBA00022603"/>
    </source>
</evidence>
<organism evidence="4 5">
    <name type="scientific">Ferrovibrio xuzhouensis</name>
    <dbReference type="NCBI Taxonomy" id="1576914"/>
    <lineage>
        <taxon>Bacteria</taxon>
        <taxon>Pseudomonadati</taxon>
        <taxon>Pseudomonadota</taxon>
        <taxon>Alphaproteobacteria</taxon>
        <taxon>Rhodospirillales</taxon>
        <taxon>Rhodospirillaceae</taxon>
        <taxon>Ferrovibrio</taxon>
    </lineage>
</organism>
<evidence type="ECO:0000256" key="3">
    <source>
        <dbReference type="ARBA" id="ARBA00022691"/>
    </source>
</evidence>
<dbReference type="PANTHER" id="PTHR10509">
    <property type="entry name" value="O-METHYLTRANSFERASE-RELATED"/>
    <property type="match status" value="1"/>
</dbReference>
<dbReference type="CDD" id="cd02440">
    <property type="entry name" value="AdoMet_MTases"/>
    <property type="match status" value="1"/>
</dbReference>
<dbReference type="Gene3D" id="3.40.50.150">
    <property type="entry name" value="Vaccinia Virus protein VP39"/>
    <property type="match status" value="1"/>
</dbReference>
<gene>
    <name evidence="4" type="ORF">ACFOOQ_04215</name>
</gene>
<reference evidence="5" key="1">
    <citation type="journal article" date="2019" name="Int. J. Syst. Evol. Microbiol.">
        <title>The Global Catalogue of Microorganisms (GCM) 10K type strain sequencing project: providing services to taxonomists for standard genome sequencing and annotation.</title>
        <authorList>
            <consortium name="The Broad Institute Genomics Platform"/>
            <consortium name="The Broad Institute Genome Sequencing Center for Infectious Disease"/>
            <person name="Wu L."/>
            <person name="Ma J."/>
        </authorList>
    </citation>
    <scope>NUCLEOTIDE SEQUENCE [LARGE SCALE GENOMIC DNA]</scope>
    <source>
        <strain evidence="5">KCTC 42182</strain>
    </source>
</reference>
<evidence type="ECO:0000313" key="5">
    <source>
        <dbReference type="Proteomes" id="UP001595711"/>
    </source>
</evidence>
<dbReference type="GO" id="GO:0008168">
    <property type="term" value="F:methyltransferase activity"/>
    <property type="evidence" value="ECO:0007669"/>
    <property type="project" value="UniProtKB-KW"/>
</dbReference>
<comment type="caution">
    <text evidence="4">The sequence shown here is derived from an EMBL/GenBank/DDBJ whole genome shotgun (WGS) entry which is preliminary data.</text>
</comment>
<dbReference type="EC" id="2.1.1.-" evidence="4"/>
<dbReference type="EMBL" id="JBHRYJ010000001">
    <property type="protein sequence ID" value="MFC3674735.1"/>
    <property type="molecule type" value="Genomic_DNA"/>
</dbReference>
<keyword evidence="5" id="KW-1185">Reference proteome</keyword>
<dbReference type="InterPro" id="IPR002935">
    <property type="entry name" value="SAM_O-MeTrfase"/>
</dbReference>